<dbReference type="HOGENOM" id="CLU_739432_0_0_6"/>
<evidence type="ECO:0000313" key="3">
    <source>
        <dbReference type="Proteomes" id="UP000000753"/>
    </source>
</evidence>
<sequence length="374" mass="40056">MKLLKITPLLLCGLSPLVFAGQTLNSAGATQTQLCYSSLNKLKPSISALSSTITIDACLSAKDPTKQITISCPSSNNVDIDGIDKLKLKNDGLAANVFANCLSEIADSGTALGSQDTAALTQLALTTQVSNPTTDEKTAETLTNTSNRWISSFELGYKQQNGYDDDGKRTGFDQGGVTGSLKLNGRWKNGWGWSDAVTNFEVGVAFGQNPTVNEEKSDPNAAGFNDVTDTIDGYMKYLYSPGHFMATANGDSVLSFAALAGIRSLDEATQGNELARYYGGGLEFNLYSAGVEENSNALPRARVGGYFVRTTNHGAMTDVNLWVIQAQYQLVADKPFLLGFKANLGPDDLDDYSVTLSVRQDTAKLLSFFGFITE</sequence>
<reference evidence="2 3" key="1">
    <citation type="journal article" date="2008" name="PLoS ONE">
        <title>Environmental adaptation: genomic analysis of the piezotolerant and psychrotolerant deep-sea iron reducing bacterium Shewanella piezotolerans WP3.</title>
        <authorList>
            <person name="Wang F."/>
            <person name="Wang J."/>
            <person name="Jian H."/>
            <person name="Zhang B."/>
            <person name="Li S."/>
            <person name="Wang F."/>
            <person name="Zeng X."/>
            <person name="Gao L."/>
            <person name="Bartlett D.H."/>
            <person name="Yu J."/>
            <person name="Hu S."/>
            <person name="Xiao X."/>
        </authorList>
    </citation>
    <scope>NUCLEOTIDE SEQUENCE [LARGE SCALE GENOMIC DNA]</scope>
    <source>
        <strain evidence="3">WP3 / JCM 13877</strain>
    </source>
</reference>
<dbReference type="Proteomes" id="UP000000753">
    <property type="component" value="Chromosome"/>
</dbReference>
<evidence type="ECO:0000256" key="1">
    <source>
        <dbReference type="SAM" id="SignalP"/>
    </source>
</evidence>
<proteinExistence type="predicted"/>
<evidence type="ECO:0008006" key="4">
    <source>
        <dbReference type="Google" id="ProtNLM"/>
    </source>
</evidence>
<protein>
    <recommendedName>
        <fullName evidence="4">Outer membrane protein</fullName>
    </recommendedName>
</protein>
<keyword evidence="3" id="KW-1185">Reference proteome</keyword>
<dbReference type="KEGG" id="swp:swp_0124"/>
<feature type="chain" id="PRO_5002866642" description="Outer membrane protein" evidence="1">
    <location>
        <begin position="21"/>
        <end position="374"/>
    </location>
</feature>
<name>B8CGX5_SHEPW</name>
<evidence type="ECO:0000313" key="2">
    <source>
        <dbReference type="EMBL" id="ACJ26968.1"/>
    </source>
</evidence>
<dbReference type="EMBL" id="CP000472">
    <property type="protein sequence ID" value="ACJ26968.1"/>
    <property type="molecule type" value="Genomic_DNA"/>
</dbReference>
<dbReference type="eggNOG" id="ENOG5031KGK">
    <property type="taxonomic scope" value="Bacteria"/>
</dbReference>
<keyword evidence="1" id="KW-0732">Signal</keyword>
<accession>B8CGX5</accession>
<dbReference type="AlphaFoldDB" id="B8CGX5"/>
<organism evidence="2 3">
    <name type="scientific">Shewanella piezotolerans (strain WP3 / JCM 13877)</name>
    <dbReference type="NCBI Taxonomy" id="225849"/>
    <lineage>
        <taxon>Bacteria</taxon>
        <taxon>Pseudomonadati</taxon>
        <taxon>Pseudomonadota</taxon>
        <taxon>Gammaproteobacteria</taxon>
        <taxon>Alteromonadales</taxon>
        <taxon>Shewanellaceae</taxon>
        <taxon>Shewanella</taxon>
    </lineage>
</organism>
<gene>
    <name evidence="2" type="ordered locus">swp_0124</name>
</gene>
<feature type="signal peptide" evidence="1">
    <location>
        <begin position="1"/>
        <end position="20"/>
    </location>
</feature>